<keyword evidence="2" id="KW-0489">Methyltransferase</keyword>
<dbReference type="EMBL" id="GBHO01007607">
    <property type="protein sequence ID" value="JAG35997.1"/>
    <property type="molecule type" value="Transcribed_RNA"/>
</dbReference>
<feature type="domain" description="SET" evidence="1">
    <location>
        <begin position="125"/>
        <end position="172"/>
    </location>
</feature>
<proteinExistence type="predicted"/>
<dbReference type="Pfam" id="PF00856">
    <property type="entry name" value="SET"/>
    <property type="match status" value="1"/>
</dbReference>
<keyword evidence="2" id="KW-0808">Transferase</keyword>
<dbReference type="GO" id="GO:0008276">
    <property type="term" value="F:protein methyltransferase activity"/>
    <property type="evidence" value="ECO:0007669"/>
    <property type="project" value="UniProtKB-ARBA"/>
</dbReference>
<evidence type="ECO:0000313" key="2">
    <source>
        <dbReference type="EMBL" id="JAG35989.1"/>
    </source>
</evidence>
<evidence type="ECO:0000313" key="7">
    <source>
        <dbReference type="EMBL" id="JAQ00904.1"/>
    </source>
</evidence>
<name>A0A0A9YUX9_LYGHE</name>
<dbReference type="InterPro" id="IPR001214">
    <property type="entry name" value="SET_dom"/>
</dbReference>
<evidence type="ECO:0000259" key="1">
    <source>
        <dbReference type="Pfam" id="PF00856"/>
    </source>
</evidence>
<evidence type="ECO:0000313" key="4">
    <source>
        <dbReference type="EMBL" id="JAG35991.1"/>
    </source>
</evidence>
<evidence type="ECO:0000313" key="5">
    <source>
        <dbReference type="EMBL" id="JAG35992.1"/>
    </source>
</evidence>
<evidence type="ECO:0000313" key="3">
    <source>
        <dbReference type="EMBL" id="JAG35990.1"/>
    </source>
</evidence>
<dbReference type="SUPFAM" id="SSF82199">
    <property type="entry name" value="SET domain"/>
    <property type="match status" value="1"/>
</dbReference>
<dbReference type="Gene3D" id="2.170.270.10">
    <property type="entry name" value="SET domain"/>
    <property type="match status" value="1"/>
</dbReference>
<dbReference type="GO" id="GO:0008170">
    <property type="term" value="F:N-methyltransferase activity"/>
    <property type="evidence" value="ECO:0007669"/>
    <property type="project" value="UniProtKB-ARBA"/>
</dbReference>
<evidence type="ECO:0000313" key="6">
    <source>
        <dbReference type="EMBL" id="JAG35997.1"/>
    </source>
</evidence>
<organism evidence="2">
    <name type="scientific">Lygus hesperus</name>
    <name type="common">Western plant bug</name>
    <dbReference type="NCBI Taxonomy" id="30085"/>
    <lineage>
        <taxon>Eukaryota</taxon>
        <taxon>Metazoa</taxon>
        <taxon>Ecdysozoa</taxon>
        <taxon>Arthropoda</taxon>
        <taxon>Hexapoda</taxon>
        <taxon>Insecta</taxon>
        <taxon>Pterygota</taxon>
        <taxon>Neoptera</taxon>
        <taxon>Paraneoptera</taxon>
        <taxon>Hemiptera</taxon>
        <taxon>Heteroptera</taxon>
        <taxon>Panheteroptera</taxon>
        <taxon>Cimicomorpha</taxon>
        <taxon>Miridae</taxon>
        <taxon>Mirini</taxon>
        <taxon>Lygus</taxon>
    </lineage>
</organism>
<dbReference type="EMBL" id="GDHC01017725">
    <property type="protein sequence ID" value="JAQ00904.1"/>
    <property type="molecule type" value="Transcribed_RNA"/>
</dbReference>
<dbReference type="GO" id="GO:0032259">
    <property type="term" value="P:methylation"/>
    <property type="evidence" value="ECO:0007669"/>
    <property type="project" value="UniProtKB-KW"/>
</dbReference>
<dbReference type="EMBL" id="GBHO01007613">
    <property type="protein sequence ID" value="JAG35991.1"/>
    <property type="molecule type" value="Transcribed_RNA"/>
</dbReference>
<dbReference type="GO" id="GO:0008757">
    <property type="term" value="F:S-adenosylmethionine-dependent methyltransferase activity"/>
    <property type="evidence" value="ECO:0007669"/>
    <property type="project" value="UniProtKB-ARBA"/>
</dbReference>
<accession>A0A0A9YUX9</accession>
<sequence>MRALCTIFTRLYRHCTATNWPQTIADDDWRFALLPFSSFARPRYTDVCLDTNFATLAVESLTTNFNQLLFAVWPTLTGVANICPYELVDAVAGCIATNVQLYTPTHAHLQASSVPMVCGMFPYHACINHSCAPNARICTLSCSHPIVNAHKNALFIQATTDIRVNDEIFISYLAGSLDTHPDQRFKWNCTCGCCSDSS</sequence>
<dbReference type="EMBL" id="GBHO01007614">
    <property type="protein sequence ID" value="JAG35990.1"/>
    <property type="molecule type" value="Transcribed_RNA"/>
</dbReference>
<reference evidence="7" key="3">
    <citation type="journal article" date="2016" name="Gigascience">
        <title>De novo construction of an expanded transcriptome assembly for the western tarnished plant bug, Lygus hesperus.</title>
        <authorList>
            <person name="Tassone E.E."/>
            <person name="Geib S.M."/>
            <person name="Hall B."/>
            <person name="Fabrick J.A."/>
            <person name="Brent C.S."/>
            <person name="Hull J.J."/>
        </authorList>
    </citation>
    <scope>NUCLEOTIDE SEQUENCE</scope>
</reference>
<reference evidence="2" key="1">
    <citation type="journal article" date="2014" name="PLoS ONE">
        <title>Transcriptome-Based Identification of ABC Transporters in the Western Tarnished Plant Bug Lygus hesperus.</title>
        <authorList>
            <person name="Hull J.J."/>
            <person name="Chaney K."/>
            <person name="Geib S.M."/>
            <person name="Fabrick J.A."/>
            <person name="Brent C.S."/>
            <person name="Walsh D."/>
            <person name="Lavine L.C."/>
        </authorList>
    </citation>
    <scope>NUCLEOTIDE SEQUENCE</scope>
</reference>
<gene>
    <name evidence="2" type="primary">ASHR1_2</name>
    <name evidence="4" type="synonym">ASHR1_0</name>
    <name evidence="3" type="synonym">ASHR1_1</name>
    <name evidence="6" type="synonym">ASHR1_3</name>
    <name evidence="5" type="synonym">ASHR1_4</name>
    <name evidence="5" type="ORF">CM83_46465</name>
    <name evidence="3" type="ORF">CM83_46472</name>
    <name evidence="4" type="ORF">CM83_46477</name>
    <name evidence="2" type="ORF">CM83_46482</name>
    <name evidence="6" type="ORF">CM83_46487</name>
    <name evidence="7" type="ORF">g.23219</name>
</gene>
<dbReference type="AlphaFoldDB" id="A0A0A9YUX9"/>
<dbReference type="EMBL" id="GBHO01007612">
    <property type="protein sequence ID" value="JAG35992.1"/>
    <property type="molecule type" value="Transcribed_RNA"/>
</dbReference>
<dbReference type="InterPro" id="IPR046341">
    <property type="entry name" value="SET_dom_sf"/>
</dbReference>
<dbReference type="EMBL" id="GBHO01007615">
    <property type="protein sequence ID" value="JAG35989.1"/>
    <property type="molecule type" value="Transcribed_RNA"/>
</dbReference>
<protein>
    <submittedName>
        <fullName evidence="2">Histone-lysine N-methyltransferase ASHR1</fullName>
    </submittedName>
</protein>
<reference evidence="2" key="2">
    <citation type="submission" date="2014-07" db="EMBL/GenBank/DDBJ databases">
        <authorList>
            <person name="Hull J."/>
        </authorList>
    </citation>
    <scope>NUCLEOTIDE SEQUENCE</scope>
</reference>